<gene>
    <name evidence="4" type="ORF">EJP77_16510</name>
</gene>
<dbReference type="InterPro" id="IPR016181">
    <property type="entry name" value="Acyl_CoA_acyltransferase"/>
</dbReference>
<dbReference type="CDD" id="cd04301">
    <property type="entry name" value="NAT_SF"/>
    <property type="match status" value="1"/>
</dbReference>
<name>A0A433X4M0_9BACL</name>
<evidence type="ECO:0000313" key="5">
    <source>
        <dbReference type="Proteomes" id="UP000272464"/>
    </source>
</evidence>
<dbReference type="SUPFAM" id="SSF55729">
    <property type="entry name" value="Acyl-CoA N-acyltransferases (Nat)"/>
    <property type="match status" value="1"/>
</dbReference>
<reference evidence="4 5" key="1">
    <citation type="submission" date="2018-12" db="EMBL/GenBank/DDBJ databases">
        <authorList>
            <person name="Sun L."/>
            <person name="Chen Z."/>
        </authorList>
    </citation>
    <scope>NUCLEOTIDE SEQUENCE [LARGE SCALE GENOMIC DNA]</scope>
    <source>
        <strain evidence="4 5">3-5-3</strain>
    </source>
</reference>
<protein>
    <submittedName>
        <fullName evidence="4">GNAT family N-acetyltransferase</fullName>
    </submittedName>
</protein>
<evidence type="ECO:0000313" key="4">
    <source>
        <dbReference type="EMBL" id="RUT29004.1"/>
    </source>
</evidence>
<dbReference type="PANTHER" id="PTHR43877:SF2">
    <property type="entry name" value="AMINOALKYLPHOSPHONATE N-ACETYLTRANSFERASE-RELATED"/>
    <property type="match status" value="1"/>
</dbReference>
<dbReference type="RefSeq" id="WP_127200352.1">
    <property type="nucleotide sequence ID" value="NZ_RZNX01000008.1"/>
</dbReference>
<organism evidence="4 5">
    <name type="scientific">Paenibacillus zeisoli</name>
    <dbReference type="NCBI Taxonomy" id="2496267"/>
    <lineage>
        <taxon>Bacteria</taxon>
        <taxon>Bacillati</taxon>
        <taxon>Bacillota</taxon>
        <taxon>Bacilli</taxon>
        <taxon>Bacillales</taxon>
        <taxon>Paenibacillaceae</taxon>
        <taxon>Paenibacillus</taxon>
    </lineage>
</organism>
<evidence type="ECO:0000259" key="3">
    <source>
        <dbReference type="PROSITE" id="PS51186"/>
    </source>
</evidence>
<dbReference type="InterPro" id="IPR000182">
    <property type="entry name" value="GNAT_dom"/>
</dbReference>
<dbReference type="PROSITE" id="PS51186">
    <property type="entry name" value="GNAT"/>
    <property type="match status" value="1"/>
</dbReference>
<dbReference type="PANTHER" id="PTHR43877">
    <property type="entry name" value="AMINOALKYLPHOSPHONATE N-ACETYLTRANSFERASE-RELATED-RELATED"/>
    <property type="match status" value="1"/>
</dbReference>
<dbReference type="Proteomes" id="UP000272464">
    <property type="component" value="Unassembled WGS sequence"/>
</dbReference>
<comment type="caution">
    <text evidence="4">The sequence shown here is derived from an EMBL/GenBank/DDBJ whole genome shotgun (WGS) entry which is preliminary data.</text>
</comment>
<keyword evidence="1 4" id="KW-0808">Transferase</keyword>
<evidence type="ECO:0000256" key="1">
    <source>
        <dbReference type="ARBA" id="ARBA00022679"/>
    </source>
</evidence>
<dbReference type="InterPro" id="IPR050832">
    <property type="entry name" value="Bact_Acetyltransf"/>
</dbReference>
<dbReference type="OrthoDB" id="67353at2"/>
<keyword evidence="5" id="KW-1185">Reference proteome</keyword>
<proteinExistence type="predicted"/>
<evidence type="ECO:0000256" key="2">
    <source>
        <dbReference type="ARBA" id="ARBA00023315"/>
    </source>
</evidence>
<accession>A0A433X4M0</accession>
<keyword evidence="2" id="KW-0012">Acyltransferase</keyword>
<dbReference type="EMBL" id="RZNX01000008">
    <property type="protein sequence ID" value="RUT29004.1"/>
    <property type="molecule type" value="Genomic_DNA"/>
</dbReference>
<dbReference type="AlphaFoldDB" id="A0A433X4M0"/>
<dbReference type="GO" id="GO:0016747">
    <property type="term" value="F:acyltransferase activity, transferring groups other than amino-acyl groups"/>
    <property type="evidence" value="ECO:0007669"/>
    <property type="project" value="InterPro"/>
</dbReference>
<sequence length="156" mass="17612">MGVGTLITQVLPPDENLTELIQKLDEYLLTKYPPEEIYTVDLSDPSIQKGYFAVAYEDGTPVGCGGFLPYPEEGYAELKRFFVDPAYRNNGIARQLLGHLEQEAVTRGFGTIRLETGEPQVEAVNFYLKHGYTVIERYGEYAECESSLCMEKQILK</sequence>
<dbReference type="Pfam" id="PF00583">
    <property type="entry name" value="Acetyltransf_1"/>
    <property type="match status" value="1"/>
</dbReference>
<feature type="domain" description="N-acetyltransferase" evidence="3">
    <location>
        <begin position="8"/>
        <end position="155"/>
    </location>
</feature>
<dbReference type="Gene3D" id="3.40.630.30">
    <property type="match status" value="1"/>
</dbReference>